<dbReference type="EMBL" id="MAQB02000006">
    <property type="protein sequence ID" value="OFJ47245.1"/>
    <property type="molecule type" value="Genomic_DNA"/>
</dbReference>
<protein>
    <submittedName>
        <fullName evidence="1">Uncharacterized protein</fullName>
    </submittedName>
</protein>
<comment type="caution">
    <text evidence="1">The sequence shown here is derived from an EMBL/GenBank/DDBJ whole genome shotgun (WGS) entry which is preliminary data.</text>
</comment>
<proteinExistence type="predicted"/>
<evidence type="ECO:0000313" key="1">
    <source>
        <dbReference type="EMBL" id="OFJ47245.1"/>
    </source>
</evidence>
<reference evidence="1 2" key="1">
    <citation type="submission" date="2016-10" db="EMBL/GenBank/DDBJ databases">
        <title>Updated version of Genome Assembly of Janthinobacterium lividum ERGS5:01.</title>
        <authorList>
            <person name="Kumar R."/>
            <person name="Acharya V."/>
            <person name="Singh D."/>
        </authorList>
    </citation>
    <scope>NUCLEOTIDE SEQUENCE [LARGE SCALE GENOMIC DNA]</scope>
    <source>
        <strain evidence="1 2">ERGS5:01</strain>
    </source>
</reference>
<dbReference type="Proteomes" id="UP000092634">
    <property type="component" value="Unassembled WGS sequence"/>
</dbReference>
<gene>
    <name evidence="1" type="ORF">BA896_015570</name>
</gene>
<accession>A0A1E8PM45</accession>
<evidence type="ECO:0000313" key="2">
    <source>
        <dbReference type="Proteomes" id="UP000092634"/>
    </source>
</evidence>
<sequence length="74" mass="8079">MAVMVMAFLAAFGKPQCTPFARLAQSTRGPQGQTDGQHGQRAVFEHAHSSIVKMHAACSMQQYHFLANMMACLP</sequence>
<organism evidence="1 2">
    <name type="scientific">Janthinobacterium lividum</name>
    <dbReference type="NCBI Taxonomy" id="29581"/>
    <lineage>
        <taxon>Bacteria</taxon>
        <taxon>Pseudomonadati</taxon>
        <taxon>Pseudomonadota</taxon>
        <taxon>Betaproteobacteria</taxon>
        <taxon>Burkholderiales</taxon>
        <taxon>Oxalobacteraceae</taxon>
        <taxon>Janthinobacterium</taxon>
    </lineage>
</organism>
<name>A0A1E8PM45_9BURK</name>
<dbReference type="AlphaFoldDB" id="A0A1E8PM45"/>